<sequence>MTRTITFNELRRIKDNLPSGSMSKIASELNLSDETVRNYFGGHNFQEGKSCGIHLEPGPDGGLVMLDDTTILDCALRIIDEHMELAHSHH</sequence>
<dbReference type="Proteomes" id="UP000544222">
    <property type="component" value="Unassembled WGS sequence"/>
</dbReference>
<proteinExistence type="predicted"/>
<evidence type="ECO:0000313" key="2">
    <source>
        <dbReference type="Proteomes" id="UP000544222"/>
    </source>
</evidence>
<gene>
    <name evidence="1" type="ORF">FHX64_001204</name>
</gene>
<name>A0A7W5H250_9PORP</name>
<evidence type="ECO:0008006" key="3">
    <source>
        <dbReference type="Google" id="ProtNLM"/>
    </source>
</evidence>
<reference evidence="1 2" key="1">
    <citation type="submission" date="2020-08" db="EMBL/GenBank/DDBJ databases">
        <title>Genomic Encyclopedia of Type Strains, Phase IV (KMG-IV): sequencing the most valuable type-strain genomes for metagenomic binning, comparative biology and taxonomic classification.</title>
        <authorList>
            <person name="Goeker M."/>
        </authorList>
    </citation>
    <scope>NUCLEOTIDE SEQUENCE [LARGE SCALE GENOMIC DNA]</scope>
    <source>
        <strain evidence="1 2">DSM 27471</strain>
    </source>
</reference>
<keyword evidence="2" id="KW-1185">Reference proteome</keyword>
<dbReference type="RefSeq" id="WP_183412855.1">
    <property type="nucleotide sequence ID" value="NZ_JACHYB010000001.1"/>
</dbReference>
<evidence type="ECO:0000313" key="1">
    <source>
        <dbReference type="EMBL" id="MBB3187041.1"/>
    </source>
</evidence>
<protein>
    <recommendedName>
        <fullName evidence="3">DNA-binding protein</fullName>
    </recommendedName>
</protein>
<comment type="caution">
    <text evidence="1">The sequence shown here is derived from an EMBL/GenBank/DDBJ whole genome shotgun (WGS) entry which is preliminary data.</text>
</comment>
<accession>A0A7W5H250</accession>
<dbReference type="EMBL" id="JACHYB010000001">
    <property type="protein sequence ID" value="MBB3187041.1"/>
    <property type="molecule type" value="Genomic_DNA"/>
</dbReference>
<dbReference type="AlphaFoldDB" id="A0A7W5H250"/>
<organism evidence="1 2">
    <name type="scientific">Microbacter margulisiae</name>
    <dbReference type="NCBI Taxonomy" id="1350067"/>
    <lineage>
        <taxon>Bacteria</taxon>
        <taxon>Pseudomonadati</taxon>
        <taxon>Bacteroidota</taxon>
        <taxon>Bacteroidia</taxon>
        <taxon>Bacteroidales</taxon>
        <taxon>Porphyromonadaceae</taxon>
        <taxon>Microbacter</taxon>
    </lineage>
</organism>